<evidence type="ECO:0000259" key="4">
    <source>
        <dbReference type="Pfam" id="PF22624"/>
    </source>
</evidence>
<dbReference type="InterPro" id="IPR008278">
    <property type="entry name" value="4-PPantetheinyl_Trfase_dom"/>
</dbReference>
<organism evidence="5 6">
    <name type="scientific">Gemmata obscuriglobus</name>
    <dbReference type="NCBI Taxonomy" id="114"/>
    <lineage>
        <taxon>Bacteria</taxon>
        <taxon>Pseudomonadati</taxon>
        <taxon>Planctomycetota</taxon>
        <taxon>Planctomycetia</taxon>
        <taxon>Gemmatales</taxon>
        <taxon>Gemmataceae</taxon>
        <taxon>Gemmata</taxon>
    </lineage>
</organism>
<comment type="similarity">
    <text evidence="1">Belongs to the P-Pant transferase superfamily. Gsp/Sfp/HetI/AcpT family.</text>
</comment>
<name>A0A2Z3HL67_9BACT</name>
<evidence type="ECO:0000313" key="6">
    <source>
        <dbReference type="Proteomes" id="UP000245802"/>
    </source>
</evidence>
<sequence length="273" mass="29545">MRMKVFIVGADSVVRMRREGQMRVSVETANSVRVRVGACPAVFGRAPDDGEVLAWVVDLATPPVDPDELFRWLTSEEQVRAQRYRIAKAREQFVIGRGLLRGLLGAYLGTRPDAVELTYLPSRKPMLCDATCGLHFNVTHTDGIAVLAVARRRVGVDVEIVRPMRDADGLVGRYFSPAECAAYRALPEDAKQAGFFRGWTTKEAVIKAAGATVACLADFDVELNPSHPPGVLNARTELLAGDGWALAEWAAAGNVAVAVALEGSDTLVIENSI</sequence>
<dbReference type="AlphaFoldDB" id="A0A2Z3HL67"/>
<feature type="domain" description="4'-phosphopantetheinyl transferase N-terminal" evidence="4">
    <location>
        <begin position="70"/>
        <end position="149"/>
    </location>
</feature>
<accession>A0A2Z3HL67</accession>
<evidence type="ECO:0000256" key="2">
    <source>
        <dbReference type="ARBA" id="ARBA00022679"/>
    </source>
</evidence>
<proteinExistence type="inferred from homology"/>
<dbReference type="Pfam" id="PF22624">
    <property type="entry name" value="AASDHPPT_N"/>
    <property type="match status" value="1"/>
</dbReference>
<dbReference type="OrthoDB" id="9808281at2"/>
<dbReference type="InterPro" id="IPR050559">
    <property type="entry name" value="P-Pant_transferase_sf"/>
</dbReference>
<dbReference type="Pfam" id="PF01648">
    <property type="entry name" value="ACPS"/>
    <property type="match status" value="1"/>
</dbReference>
<protein>
    <submittedName>
        <fullName evidence="5">Uncharacterized protein</fullName>
    </submittedName>
</protein>
<dbReference type="SUPFAM" id="SSF56214">
    <property type="entry name" value="4'-phosphopantetheinyl transferase"/>
    <property type="match status" value="2"/>
</dbReference>
<dbReference type="PANTHER" id="PTHR12215">
    <property type="entry name" value="PHOSPHOPANTETHEINE TRANSFERASE"/>
    <property type="match status" value="1"/>
</dbReference>
<dbReference type="GO" id="GO:0005829">
    <property type="term" value="C:cytosol"/>
    <property type="evidence" value="ECO:0007669"/>
    <property type="project" value="TreeGrafter"/>
</dbReference>
<dbReference type="EMBL" id="CP025958">
    <property type="protein sequence ID" value="AWM42240.1"/>
    <property type="molecule type" value="Genomic_DNA"/>
</dbReference>
<evidence type="ECO:0000259" key="3">
    <source>
        <dbReference type="Pfam" id="PF01648"/>
    </source>
</evidence>
<feature type="domain" description="4'-phosphopantetheinyl transferase" evidence="3">
    <location>
        <begin position="153"/>
        <end position="226"/>
    </location>
</feature>
<dbReference type="Gene3D" id="3.90.470.20">
    <property type="entry name" value="4'-phosphopantetheinyl transferase domain"/>
    <property type="match status" value="2"/>
</dbReference>
<dbReference type="InterPro" id="IPR037143">
    <property type="entry name" value="4-PPantetheinyl_Trfase_dom_sf"/>
</dbReference>
<dbReference type="Proteomes" id="UP000245802">
    <property type="component" value="Chromosome"/>
</dbReference>
<dbReference type="GO" id="GO:0000287">
    <property type="term" value="F:magnesium ion binding"/>
    <property type="evidence" value="ECO:0007669"/>
    <property type="project" value="InterPro"/>
</dbReference>
<keyword evidence="2" id="KW-0808">Transferase</keyword>
<evidence type="ECO:0000256" key="1">
    <source>
        <dbReference type="ARBA" id="ARBA00010990"/>
    </source>
</evidence>
<reference evidence="5 6" key="1">
    <citation type="submission" date="2018-01" db="EMBL/GenBank/DDBJ databases">
        <title>G. obscuriglobus.</title>
        <authorList>
            <person name="Franke J."/>
            <person name="Blomberg W."/>
            <person name="Selmecki A."/>
        </authorList>
    </citation>
    <scope>NUCLEOTIDE SEQUENCE [LARGE SCALE GENOMIC DNA]</scope>
    <source>
        <strain evidence="5 6">DSM 5831</strain>
    </source>
</reference>
<gene>
    <name evidence="5" type="ORF">C1280_13975</name>
</gene>
<evidence type="ECO:0000313" key="5">
    <source>
        <dbReference type="EMBL" id="AWM42240.1"/>
    </source>
</evidence>
<dbReference type="PANTHER" id="PTHR12215:SF10">
    <property type="entry name" value="L-AMINOADIPATE-SEMIALDEHYDE DEHYDROGENASE-PHOSPHOPANTETHEINYL TRANSFERASE"/>
    <property type="match status" value="1"/>
</dbReference>
<dbReference type="GO" id="GO:0008897">
    <property type="term" value="F:holo-[acyl-carrier-protein] synthase activity"/>
    <property type="evidence" value="ECO:0007669"/>
    <property type="project" value="InterPro"/>
</dbReference>
<keyword evidence="6" id="KW-1185">Reference proteome</keyword>
<dbReference type="KEGG" id="gog:C1280_13975"/>
<dbReference type="GO" id="GO:0019878">
    <property type="term" value="P:lysine biosynthetic process via aminoadipic acid"/>
    <property type="evidence" value="ECO:0007669"/>
    <property type="project" value="TreeGrafter"/>
</dbReference>
<dbReference type="InterPro" id="IPR055066">
    <property type="entry name" value="AASDHPPT_N"/>
</dbReference>